<dbReference type="Pfam" id="PF04545">
    <property type="entry name" value="Sigma70_r4"/>
    <property type="match status" value="1"/>
</dbReference>
<dbReference type="EMBL" id="CP109441">
    <property type="protein sequence ID" value="WUV42726.1"/>
    <property type="molecule type" value="Genomic_DNA"/>
</dbReference>
<dbReference type="InterPro" id="IPR007630">
    <property type="entry name" value="RNA_pol_sigma70_r4"/>
</dbReference>
<dbReference type="RefSeq" id="WP_329405329.1">
    <property type="nucleotide sequence ID" value="NZ_CP109441.1"/>
</dbReference>
<reference evidence="2" key="1">
    <citation type="submission" date="2022-10" db="EMBL/GenBank/DDBJ databases">
        <title>The complete genomes of actinobacterial strains from the NBC collection.</title>
        <authorList>
            <person name="Joergensen T.S."/>
            <person name="Alvarez Arevalo M."/>
            <person name="Sterndorff E.B."/>
            <person name="Faurdal D."/>
            <person name="Vuksanovic O."/>
            <person name="Mourched A.-S."/>
            <person name="Charusanti P."/>
            <person name="Shaw S."/>
            <person name="Blin K."/>
            <person name="Weber T."/>
        </authorList>
    </citation>
    <scope>NUCLEOTIDE SEQUENCE</scope>
    <source>
        <strain evidence="2">NBC_01482</strain>
    </source>
</reference>
<keyword evidence="3" id="KW-1185">Reference proteome</keyword>
<accession>A0ABZ1YL63</accession>
<protein>
    <recommendedName>
        <fullName evidence="1">RNA polymerase sigma-70 region 4 domain-containing protein</fullName>
    </recommendedName>
</protein>
<evidence type="ECO:0000313" key="3">
    <source>
        <dbReference type="Proteomes" id="UP001432062"/>
    </source>
</evidence>
<organism evidence="2 3">
    <name type="scientific">Nocardia vinacea</name>
    <dbReference type="NCBI Taxonomy" id="96468"/>
    <lineage>
        <taxon>Bacteria</taxon>
        <taxon>Bacillati</taxon>
        <taxon>Actinomycetota</taxon>
        <taxon>Actinomycetes</taxon>
        <taxon>Mycobacteriales</taxon>
        <taxon>Nocardiaceae</taxon>
        <taxon>Nocardia</taxon>
    </lineage>
</organism>
<dbReference type="Proteomes" id="UP001432062">
    <property type="component" value="Chromosome"/>
</dbReference>
<evidence type="ECO:0000313" key="2">
    <source>
        <dbReference type="EMBL" id="WUV42726.1"/>
    </source>
</evidence>
<dbReference type="InterPro" id="IPR013324">
    <property type="entry name" value="RNA_pol_sigma_r3/r4-like"/>
</dbReference>
<dbReference type="Gene3D" id="1.10.10.60">
    <property type="entry name" value="Homeodomain-like"/>
    <property type="match status" value="1"/>
</dbReference>
<sequence>MRFFESQSQIQIAESLGVSQIQVSRILARLLNSLREQASRD</sequence>
<evidence type="ECO:0000259" key="1">
    <source>
        <dbReference type="Pfam" id="PF04545"/>
    </source>
</evidence>
<name>A0ABZ1YL63_9NOCA</name>
<proteinExistence type="predicted"/>
<feature type="domain" description="RNA polymerase sigma-70 region 4" evidence="1">
    <location>
        <begin position="1"/>
        <end position="36"/>
    </location>
</feature>
<gene>
    <name evidence="2" type="ORF">OG563_26120</name>
</gene>
<dbReference type="SUPFAM" id="SSF88659">
    <property type="entry name" value="Sigma3 and sigma4 domains of RNA polymerase sigma factors"/>
    <property type="match status" value="1"/>
</dbReference>